<proteinExistence type="predicted"/>
<dbReference type="EMBL" id="JABWDY010029889">
    <property type="protein sequence ID" value="KAF5186053.1"/>
    <property type="molecule type" value="Genomic_DNA"/>
</dbReference>
<keyword evidence="2" id="KW-1185">Reference proteome</keyword>
<gene>
    <name evidence="1" type="ORF">FRX31_024363</name>
</gene>
<comment type="caution">
    <text evidence="1">The sequence shown here is derived from an EMBL/GenBank/DDBJ whole genome shotgun (WGS) entry which is preliminary data.</text>
</comment>
<sequence>MHTSRSTSSLHMQTNSPILIAKKDLATTVWTVVSTSSRSTDVYDFVVPIRLVVLVISYQTRAGAESELIKLGLIVDTIVGLLIYRPKQMDLNKTPETDERI</sequence>
<dbReference type="AlphaFoldDB" id="A0A7J6VM94"/>
<accession>A0A7J6VM94</accession>
<evidence type="ECO:0000313" key="1">
    <source>
        <dbReference type="EMBL" id="KAF5186053.1"/>
    </source>
</evidence>
<protein>
    <submittedName>
        <fullName evidence="1">Uncharacterized protein</fullName>
    </submittedName>
</protein>
<evidence type="ECO:0000313" key="2">
    <source>
        <dbReference type="Proteomes" id="UP000554482"/>
    </source>
</evidence>
<dbReference type="Proteomes" id="UP000554482">
    <property type="component" value="Unassembled WGS sequence"/>
</dbReference>
<name>A0A7J6VM94_THATH</name>
<organism evidence="1 2">
    <name type="scientific">Thalictrum thalictroides</name>
    <name type="common">Rue-anemone</name>
    <name type="synonym">Anemone thalictroides</name>
    <dbReference type="NCBI Taxonomy" id="46969"/>
    <lineage>
        <taxon>Eukaryota</taxon>
        <taxon>Viridiplantae</taxon>
        <taxon>Streptophyta</taxon>
        <taxon>Embryophyta</taxon>
        <taxon>Tracheophyta</taxon>
        <taxon>Spermatophyta</taxon>
        <taxon>Magnoliopsida</taxon>
        <taxon>Ranunculales</taxon>
        <taxon>Ranunculaceae</taxon>
        <taxon>Thalictroideae</taxon>
        <taxon>Thalictrum</taxon>
    </lineage>
</organism>
<reference evidence="1 2" key="1">
    <citation type="submission" date="2020-06" db="EMBL/GenBank/DDBJ databases">
        <title>Transcriptomic and genomic resources for Thalictrum thalictroides and T. hernandezii: Facilitating candidate gene discovery in an emerging model plant lineage.</title>
        <authorList>
            <person name="Arias T."/>
            <person name="Riano-Pachon D.M."/>
            <person name="Di Stilio V.S."/>
        </authorList>
    </citation>
    <scope>NUCLEOTIDE SEQUENCE [LARGE SCALE GENOMIC DNA]</scope>
    <source>
        <strain evidence="2">cv. WT478/WT964</strain>
        <tissue evidence="1">Leaves</tissue>
    </source>
</reference>